<accession>A0ABP5L6D6</accession>
<name>A0ABP5L6D6_9ACTN</name>
<dbReference type="EMBL" id="BAAAQR010000003">
    <property type="protein sequence ID" value="GAA2142446.1"/>
    <property type="molecule type" value="Genomic_DNA"/>
</dbReference>
<reference evidence="3" key="1">
    <citation type="journal article" date="2019" name="Int. J. Syst. Evol. Microbiol.">
        <title>The Global Catalogue of Microorganisms (GCM) 10K type strain sequencing project: providing services to taxonomists for standard genome sequencing and annotation.</title>
        <authorList>
            <consortium name="The Broad Institute Genomics Platform"/>
            <consortium name="The Broad Institute Genome Sequencing Center for Infectious Disease"/>
            <person name="Wu L."/>
            <person name="Ma J."/>
        </authorList>
    </citation>
    <scope>NUCLEOTIDE SEQUENCE [LARGE SCALE GENOMIC DNA]</scope>
    <source>
        <strain evidence="3">JCM 16022</strain>
    </source>
</reference>
<dbReference type="Proteomes" id="UP001501771">
    <property type="component" value="Unassembled WGS sequence"/>
</dbReference>
<dbReference type="SMART" id="SM00530">
    <property type="entry name" value="HTH_XRE"/>
    <property type="match status" value="1"/>
</dbReference>
<dbReference type="RefSeq" id="WP_344149411.1">
    <property type="nucleotide sequence ID" value="NZ_BAAAQR010000003.1"/>
</dbReference>
<dbReference type="Pfam" id="PF01381">
    <property type="entry name" value="HTH_3"/>
    <property type="match status" value="1"/>
</dbReference>
<keyword evidence="3" id="KW-1185">Reference proteome</keyword>
<protein>
    <recommendedName>
        <fullName evidence="1">HTH cro/C1-type domain-containing protein</fullName>
    </recommendedName>
</protein>
<organism evidence="2 3">
    <name type="scientific">Nocardioides koreensis</name>
    <dbReference type="NCBI Taxonomy" id="433651"/>
    <lineage>
        <taxon>Bacteria</taxon>
        <taxon>Bacillati</taxon>
        <taxon>Actinomycetota</taxon>
        <taxon>Actinomycetes</taxon>
        <taxon>Propionibacteriales</taxon>
        <taxon>Nocardioidaceae</taxon>
        <taxon>Nocardioides</taxon>
    </lineage>
</organism>
<gene>
    <name evidence="2" type="ORF">GCM10009844_13630</name>
</gene>
<sequence length="253" mass="26297">MDLAERISTLRRVNGLSARQLAALVDVAPTTVTRIESGAVSPSFDLAQEILTVLGEPIGFTGVADVAAIAAARSALDPSLAVSVTPGVDTWRQRWRRIGLVDDAARVVPGKEADLLFRAGRAARLTRRPGAVDFKAGPSAYDVAGALGSAGIGYALTGDAGANLYRSSAGEAWPVLYVVDAARAAEAAGLARKEPGSFGMRVTLIPFDGVSELGRTEIGGVTVVARDQVILDAYGGIDRMAEQADILLGRRVA</sequence>
<dbReference type="SUPFAM" id="SSF47413">
    <property type="entry name" value="lambda repressor-like DNA-binding domains"/>
    <property type="match status" value="1"/>
</dbReference>
<dbReference type="Gene3D" id="1.10.260.40">
    <property type="entry name" value="lambda repressor-like DNA-binding domains"/>
    <property type="match status" value="1"/>
</dbReference>
<dbReference type="PROSITE" id="PS50943">
    <property type="entry name" value="HTH_CROC1"/>
    <property type="match status" value="1"/>
</dbReference>
<evidence type="ECO:0000259" key="1">
    <source>
        <dbReference type="PROSITE" id="PS50943"/>
    </source>
</evidence>
<evidence type="ECO:0000313" key="2">
    <source>
        <dbReference type="EMBL" id="GAA2142446.1"/>
    </source>
</evidence>
<proteinExistence type="predicted"/>
<dbReference type="CDD" id="cd00093">
    <property type="entry name" value="HTH_XRE"/>
    <property type="match status" value="1"/>
</dbReference>
<feature type="domain" description="HTH cro/C1-type" evidence="1">
    <location>
        <begin position="7"/>
        <end position="61"/>
    </location>
</feature>
<evidence type="ECO:0000313" key="3">
    <source>
        <dbReference type="Proteomes" id="UP001501771"/>
    </source>
</evidence>
<dbReference type="InterPro" id="IPR010982">
    <property type="entry name" value="Lambda_DNA-bd_dom_sf"/>
</dbReference>
<comment type="caution">
    <text evidence="2">The sequence shown here is derived from an EMBL/GenBank/DDBJ whole genome shotgun (WGS) entry which is preliminary data.</text>
</comment>
<dbReference type="InterPro" id="IPR001387">
    <property type="entry name" value="Cro/C1-type_HTH"/>
</dbReference>